<dbReference type="OrthoDB" id="433955at2759"/>
<dbReference type="CDD" id="cd02440">
    <property type="entry name" value="AdoMet_MTases"/>
    <property type="match status" value="1"/>
</dbReference>
<dbReference type="InterPro" id="IPR029063">
    <property type="entry name" value="SAM-dependent_MTases_sf"/>
</dbReference>
<dbReference type="PANTHER" id="PTHR14614">
    <property type="entry name" value="HEPATOCELLULAR CARCINOMA-ASSOCIATED ANTIGEN"/>
    <property type="match status" value="1"/>
</dbReference>
<dbReference type="GO" id="GO:0008757">
    <property type="term" value="F:S-adenosylmethionine-dependent methyltransferase activity"/>
    <property type="evidence" value="ECO:0007669"/>
    <property type="project" value="UniProtKB-ARBA"/>
</dbReference>
<dbReference type="Pfam" id="PF10294">
    <property type="entry name" value="Methyltransf_16"/>
    <property type="match status" value="1"/>
</dbReference>
<dbReference type="EMBL" id="NDIQ01000001">
    <property type="protein sequence ID" value="PRT54125.1"/>
    <property type="molecule type" value="Genomic_DNA"/>
</dbReference>
<dbReference type="PANTHER" id="PTHR14614:SF156">
    <property type="entry name" value="PROTEIN-LYSINE N-METHYLTRANSFERASE EFM2"/>
    <property type="match status" value="1"/>
</dbReference>
<name>A0A2T0FGL2_9ASCO</name>
<proteinExistence type="predicted"/>
<dbReference type="STRING" id="45607.A0A2T0FGL2"/>
<dbReference type="Gene3D" id="3.40.50.150">
    <property type="entry name" value="Vaccinia Virus protein VP39"/>
    <property type="match status" value="1"/>
</dbReference>
<keyword evidence="2" id="KW-1185">Reference proteome</keyword>
<keyword evidence="1" id="KW-0489">Methyltransferase</keyword>
<dbReference type="GO" id="GO:0005829">
    <property type="term" value="C:cytosol"/>
    <property type="evidence" value="ECO:0007669"/>
    <property type="project" value="TreeGrafter"/>
</dbReference>
<dbReference type="SUPFAM" id="SSF53335">
    <property type="entry name" value="S-adenosyl-L-methionine-dependent methyltransferases"/>
    <property type="match status" value="1"/>
</dbReference>
<dbReference type="GeneID" id="36515494"/>
<protein>
    <submittedName>
        <fullName evidence="1">Protein-lysine N-methyltransferase EFM2</fullName>
    </submittedName>
</protein>
<organism evidence="1 2">
    <name type="scientific">Wickerhamiella sorbophila</name>
    <dbReference type="NCBI Taxonomy" id="45607"/>
    <lineage>
        <taxon>Eukaryota</taxon>
        <taxon>Fungi</taxon>
        <taxon>Dikarya</taxon>
        <taxon>Ascomycota</taxon>
        <taxon>Saccharomycotina</taxon>
        <taxon>Dipodascomycetes</taxon>
        <taxon>Dipodascales</taxon>
        <taxon>Trichomonascaceae</taxon>
        <taxon>Wickerhamiella</taxon>
    </lineage>
</organism>
<evidence type="ECO:0000313" key="2">
    <source>
        <dbReference type="Proteomes" id="UP000238350"/>
    </source>
</evidence>
<dbReference type="RefSeq" id="XP_024664071.1">
    <property type="nucleotide sequence ID" value="XM_024808303.1"/>
</dbReference>
<comment type="caution">
    <text evidence="1">The sequence shown here is derived from an EMBL/GenBank/DDBJ whole genome shotgun (WGS) entry which is preliminary data.</text>
</comment>
<reference evidence="1 2" key="1">
    <citation type="submission" date="2017-04" db="EMBL/GenBank/DDBJ databases">
        <title>Genome sequencing of [Candida] sorbophila.</title>
        <authorList>
            <person name="Ahn J.O."/>
        </authorList>
    </citation>
    <scope>NUCLEOTIDE SEQUENCE [LARGE SCALE GENOMIC DNA]</scope>
    <source>
        <strain evidence="1 2">DS02</strain>
    </source>
</reference>
<evidence type="ECO:0000313" key="1">
    <source>
        <dbReference type="EMBL" id="PRT54125.1"/>
    </source>
</evidence>
<gene>
    <name evidence="1" type="ORF">B9G98_01745</name>
</gene>
<accession>A0A2T0FGL2</accession>
<dbReference type="GO" id="GO:0032259">
    <property type="term" value="P:methylation"/>
    <property type="evidence" value="ECO:0007669"/>
    <property type="project" value="UniProtKB-KW"/>
</dbReference>
<dbReference type="AlphaFoldDB" id="A0A2T0FGL2"/>
<keyword evidence="1" id="KW-0808">Transferase</keyword>
<dbReference type="Proteomes" id="UP000238350">
    <property type="component" value="Unassembled WGS sequence"/>
</dbReference>
<dbReference type="InterPro" id="IPR019410">
    <property type="entry name" value="Methyltransf_16"/>
</dbReference>
<sequence length="292" mass="32618">MQQISDDEGPIHWLDLPNLRLKPKADELNHVLSKLVVQLHNFDEIPDLDQGTTRWLTQLVAHDLEWIDESTAQAIRDSAAHRLAQQCGITARADVTRAVDVGELKIQLLEPGLTTDKLGMKTWGAALVLAKRLVAEPSLLEKSCIELGAGTGLVGITAAKLGAQIVLTDLEEIVVNLERNVLSNNLNCPCHVLDWSDPHSSVLAGQKFDLILISDPVYSVEHPEALLASIAMLDARKVILEVPLRPKYDNERNAVYTGLYELGYNRDRFEYDDGRDDFGPSKYVFSYWTKDR</sequence>